<evidence type="ECO:0000256" key="7">
    <source>
        <dbReference type="PIRSR" id="PIRSR000446-1"/>
    </source>
</evidence>
<dbReference type="InterPro" id="IPR001227">
    <property type="entry name" value="Ac_transferase_dom_sf"/>
</dbReference>
<dbReference type="Pfam" id="PF00698">
    <property type="entry name" value="Acyl_transf_1"/>
    <property type="match status" value="1"/>
</dbReference>
<evidence type="ECO:0000256" key="4">
    <source>
        <dbReference type="ARBA" id="ARBA00023315"/>
    </source>
</evidence>
<dbReference type="PANTHER" id="PTHR42681">
    <property type="entry name" value="MALONYL-COA-ACYL CARRIER PROTEIN TRANSACYLASE, MITOCHONDRIAL"/>
    <property type="match status" value="1"/>
</dbReference>
<gene>
    <name evidence="9" type="ORF">SAMN05421771_0957</name>
</gene>
<accession>A0A1I6LMN0</accession>
<keyword evidence="10" id="KW-1185">Reference proteome</keyword>
<evidence type="ECO:0000256" key="5">
    <source>
        <dbReference type="ARBA" id="ARBA00048462"/>
    </source>
</evidence>
<dbReference type="InterPro" id="IPR014043">
    <property type="entry name" value="Acyl_transferase_dom"/>
</dbReference>
<dbReference type="GO" id="GO:0004314">
    <property type="term" value="F:[acyl-carrier-protein] S-malonyltransferase activity"/>
    <property type="evidence" value="ECO:0007669"/>
    <property type="project" value="UniProtKB-EC"/>
</dbReference>
<dbReference type="Gene3D" id="3.40.366.10">
    <property type="entry name" value="Malonyl-Coenzyme A Acyl Carrier Protein, domain 2"/>
    <property type="match status" value="1"/>
</dbReference>
<evidence type="ECO:0000313" key="9">
    <source>
        <dbReference type="EMBL" id="SFS04669.1"/>
    </source>
</evidence>
<evidence type="ECO:0000256" key="1">
    <source>
        <dbReference type="ARBA" id="ARBA00013258"/>
    </source>
</evidence>
<evidence type="ECO:0000256" key="6">
    <source>
        <dbReference type="PIRNR" id="PIRNR000446"/>
    </source>
</evidence>
<dbReference type="STRING" id="474950.SAMN05421771_0957"/>
<evidence type="ECO:0000256" key="3">
    <source>
        <dbReference type="ARBA" id="ARBA00022679"/>
    </source>
</evidence>
<dbReference type="EC" id="2.3.1.39" evidence="1 6"/>
<comment type="similarity">
    <text evidence="6">Belongs to the fabD family.</text>
</comment>
<dbReference type="InterPro" id="IPR016036">
    <property type="entry name" value="Malonyl_transacylase_ACP-bd"/>
</dbReference>
<reference evidence="9 10" key="1">
    <citation type="submission" date="2016-10" db="EMBL/GenBank/DDBJ databases">
        <authorList>
            <person name="de Groot N.N."/>
        </authorList>
    </citation>
    <scope>NUCLEOTIDE SEQUENCE [LARGE SCALE GENOMIC DNA]</scope>
    <source>
        <strain evidence="9 10">DSM 21001</strain>
    </source>
</reference>
<dbReference type="SMART" id="SM00827">
    <property type="entry name" value="PKS_AT"/>
    <property type="match status" value="1"/>
</dbReference>
<feature type="active site" evidence="7">
    <location>
        <position position="100"/>
    </location>
</feature>
<dbReference type="GO" id="GO:0006633">
    <property type="term" value="P:fatty acid biosynthetic process"/>
    <property type="evidence" value="ECO:0007669"/>
    <property type="project" value="TreeGrafter"/>
</dbReference>
<dbReference type="FunFam" id="3.30.70.250:FF:000001">
    <property type="entry name" value="Malonyl CoA-acyl carrier protein transacylase"/>
    <property type="match status" value="1"/>
</dbReference>
<dbReference type="InterPro" id="IPR016035">
    <property type="entry name" value="Acyl_Trfase/lysoPLipase"/>
</dbReference>
<dbReference type="InterPro" id="IPR024925">
    <property type="entry name" value="Malonyl_CoA-ACP_transAc"/>
</dbReference>
<dbReference type="GO" id="GO:0005829">
    <property type="term" value="C:cytosol"/>
    <property type="evidence" value="ECO:0007669"/>
    <property type="project" value="TreeGrafter"/>
</dbReference>
<dbReference type="EMBL" id="FOZL01000001">
    <property type="protein sequence ID" value="SFS04669.1"/>
    <property type="molecule type" value="Genomic_DNA"/>
</dbReference>
<evidence type="ECO:0000256" key="2">
    <source>
        <dbReference type="ARBA" id="ARBA00018953"/>
    </source>
</evidence>
<dbReference type="Proteomes" id="UP000199024">
    <property type="component" value="Unassembled WGS sequence"/>
</dbReference>
<keyword evidence="3 6" id="KW-0808">Transferase</keyword>
<dbReference type="SUPFAM" id="SSF52151">
    <property type="entry name" value="FabD/lysophospholipase-like"/>
    <property type="match status" value="1"/>
</dbReference>
<dbReference type="PIRSF" id="PIRSF000446">
    <property type="entry name" value="Mct"/>
    <property type="match status" value="1"/>
</dbReference>
<dbReference type="SUPFAM" id="SSF55048">
    <property type="entry name" value="Probable ACP-binding domain of malonyl-CoA ACP transacylase"/>
    <property type="match status" value="1"/>
</dbReference>
<protein>
    <recommendedName>
        <fullName evidence="2 6">Malonyl CoA-acyl carrier protein transacylase</fullName>
        <ecNumber evidence="1 6">2.3.1.39</ecNumber>
    </recommendedName>
</protein>
<evidence type="ECO:0000313" key="10">
    <source>
        <dbReference type="Proteomes" id="UP000199024"/>
    </source>
</evidence>
<keyword evidence="4 6" id="KW-0012">Acyltransferase</keyword>
<sequence>MTLPDTQKLALLFPGQGSQTVGMGRDLYDRFPSARAVFDEADEALGFSLSKLIFEGPDEDLRLTENTQPAILTVSVAAYRVLAEALAPLGMPPAFAAGHSLGEYSAHVAAGTFSFAEAVRTVKNRGRYMQEAVPAGEGAMAAILGLPAERINDICAEVGDEVSEVPGTDTTPSESHLERAIVARAIVSPANLNSPDQTVISGAKAAVERAAELCKAAGAKRTVMLPVSAPFHCALMQLAQDRLATDLEAVVVLDPAFPVMCNVDARLLTRRSDIRDCLIRQVTGSVRWVECIQGLIQQGATRFIEVGPGKVLSGLMRQIDRTQATSNVEDSASLEKTLAALTETSAT</sequence>
<dbReference type="AlphaFoldDB" id="A0A1I6LMN0"/>
<dbReference type="Gene3D" id="3.30.70.250">
    <property type="entry name" value="Malonyl-CoA ACP transacylase, ACP-binding"/>
    <property type="match status" value="1"/>
</dbReference>
<dbReference type="InterPro" id="IPR050858">
    <property type="entry name" value="Mal-CoA-ACP_Trans/PKS_FabD"/>
</dbReference>
<name>A0A1I6LMN0_9BACT</name>
<organism evidence="9 10">
    <name type="scientific">Granulicella pectinivorans</name>
    <dbReference type="NCBI Taxonomy" id="474950"/>
    <lineage>
        <taxon>Bacteria</taxon>
        <taxon>Pseudomonadati</taxon>
        <taxon>Acidobacteriota</taxon>
        <taxon>Terriglobia</taxon>
        <taxon>Terriglobales</taxon>
        <taxon>Acidobacteriaceae</taxon>
        <taxon>Granulicella</taxon>
    </lineage>
</organism>
<dbReference type="RefSeq" id="WP_089837092.1">
    <property type="nucleotide sequence ID" value="NZ_FOZL01000001.1"/>
</dbReference>
<dbReference type="OrthoDB" id="9805460at2"/>
<evidence type="ECO:0000259" key="8">
    <source>
        <dbReference type="SMART" id="SM00827"/>
    </source>
</evidence>
<feature type="active site" evidence="7">
    <location>
        <position position="232"/>
    </location>
</feature>
<dbReference type="PANTHER" id="PTHR42681:SF1">
    <property type="entry name" value="MALONYL-COA-ACYL CARRIER PROTEIN TRANSACYLASE, MITOCHONDRIAL"/>
    <property type="match status" value="1"/>
</dbReference>
<proteinExistence type="inferred from homology"/>
<comment type="catalytic activity">
    <reaction evidence="5 6">
        <text>holo-[ACP] + malonyl-CoA = malonyl-[ACP] + CoA</text>
        <dbReference type="Rhea" id="RHEA:41792"/>
        <dbReference type="Rhea" id="RHEA-COMP:9623"/>
        <dbReference type="Rhea" id="RHEA-COMP:9685"/>
        <dbReference type="ChEBI" id="CHEBI:57287"/>
        <dbReference type="ChEBI" id="CHEBI:57384"/>
        <dbReference type="ChEBI" id="CHEBI:64479"/>
        <dbReference type="ChEBI" id="CHEBI:78449"/>
        <dbReference type="EC" id="2.3.1.39"/>
    </reaction>
</comment>
<feature type="domain" description="Malonyl-CoA:ACP transacylase (MAT)" evidence="8">
    <location>
        <begin position="12"/>
        <end position="343"/>
    </location>
</feature>